<dbReference type="InterPro" id="IPR018378">
    <property type="entry name" value="C-type_lectin_CS"/>
</dbReference>
<dbReference type="PROSITE" id="PS00615">
    <property type="entry name" value="C_TYPE_LECTIN_1"/>
    <property type="match status" value="1"/>
</dbReference>
<keyword evidence="7" id="KW-1185">Reference proteome</keyword>
<dbReference type="PROSITE" id="PS50041">
    <property type="entry name" value="C_TYPE_LECTIN_2"/>
    <property type="match status" value="1"/>
</dbReference>
<dbReference type="Gene3D" id="2.10.70.10">
    <property type="entry name" value="Complement Module, domain 1"/>
    <property type="match status" value="1"/>
</dbReference>
<evidence type="ECO:0000256" key="1">
    <source>
        <dbReference type="ARBA" id="ARBA00022729"/>
    </source>
</evidence>
<dbReference type="Proteomes" id="UP001519460">
    <property type="component" value="Unassembled WGS sequence"/>
</dbReference>
<evidence type="ECO:0000313" key="7">
    <source>
        <dbReference type="Proteomes" id="UP001519460"/>
    </source>
</evidence>
<protein>
    <recommendedName>
        <fullName evidence="8">C-type lectin domain-containing protein</fullName>
    </recommendedName>
</protein>
<name>A0ABD0JLM3_9CAEN</name>
<dbReference type="SUPFAM" id="SSF57535">
    <property type="entry name" value="Complement control module/SCR domain"/>
    <property type="match status" value="1"/>
</dbReference>
<keyword evidence="1" id="KW-0732">Signal</keyword>
<dbReference type="PROSITE" id="PS50923">
    <property type="entry name" value="SUSHI"/>
    <property type="match status" value="1"/>
</dbReference>
<feature type="domain" description="Sushi" evidence="5">
    <location>
        <begin position="74"/>
        <end position="131"/>
    </location>
</feature>
<comment type="caution">
    <text evidence="3">Lacks conserved residue(s) required for the propagation of feature annotation.</text>
</comment>
<evidence type="ECO:0000256" key="3">
    <source>
        <dbReference type="PROSITE-ProRule" id="PRU00302"/>
    </source>
</evidence>
<keyword evidence="2" id="KW-1015">Disulfide bond</keyword>
<evidence type="ECO:0000259" key="5">
    <source>
        <dbReference type="PROSITE" id="PS50923"/>
    </source>
</evidence>
<evidence type="ECO:0000256" key="2">
    <source>
        <dbReference type="ARBA" id="ARBA00023157"/>
    </source>
</evidence>
<reference evidence="6 7" key="1">
    <citation type="journal article" date="2023" name="Sci. Data">
        <title>Genome assembly of the Korean intertidal mud-creeper Batillaria attramentaria.</title>
        <authorList>
            <person name="Patra A.K."/>
            <person name="Ho P.T."/>
            <person name="Jun S."/>
            <person name="Lee S.J."/>
            <person name="Kim Y."/>
            <person name="Won Y.J."/>
        </authorList>
    </citation>
    <scope>NUCLEOTIDE SEQUENCE [LARGE SCALE GENOMIC DNA]</scope>
    <source>
        <strain evidence="6">Wonlab-2016</strain>
    </source>
</reference>
<dbReference type="InterPro" id="IPR035976">
    <property type="entry name" value="Sushi/SCR/CCP_sf"/>
</dbReference>
<comment type="caution">
    <text evidence="6">The sequence shown here is derived from an EMBL/GenBank/DDBJ whole genome shotgun (WGS) entry which is preliminary data.</text>
</comment>
<dbReference type="Gene3D" id="3.10.100.10">
    <property type="entry name" value="Mannose-Binding Protein A, subunit A"/>
    <property type="match status" value="1"/>
</dbReference>
<dbReference type="AlphaFoldDB" id="A0ABD0JLM3"/>
<evidence type="ECO:0000259" key="4">
    <source>
        <dbReference type="PROSITE" id="PS50041"/>
    </source>
</evidence>
<proteinExistence type="predicted"/>
<dbReference type="InterPro" id="IPR016187">
    <property type="entry name" value="CTDL_fold"/>
</dbReference>
<dbReference type="Pfam" id="PF00059">
    <property type="entry name" value="Lectin_C"/>
    <property type="match status" value="1"/>
</dbReference>
<keyword evidence="3" id="KW-0768">Sushi</keyword>
<gene>
    <name evidence="6" type="ORF">BaRGS_00033069</name>
</gene>
<feature type="domain" description="C-type lectin" evidence="4">
    <location>
        <begin position="210"/>
        <end position="314"/>
    </location>
</feature>
<dbReference type="InterPro" id="IPR001304">
    <property type="entry name" value="C-type_lectin-like"/>
</dbReference>
<evidence type="ECO:0000313" key="6">
    <source>
        <dbReference type="EMBL" id="KAK7475698.1"/>
    </source>
</evidence>
<sequence length="316" mass="35402">MVSWVSDSCVNQPCGSAWSKEQRMSGPERSSRVCKVIVRMKKGVLAAFILLTLLLGTHGESATTYPHRDPPSNSSCPEPGPVANAYRHFDDEGNVKYACYHGYNLTNGNDTRKCQAGTYDGDPPWIAVCLDRAARVSHVMRRRDSGNQGPQIANETVTNHIYNVKDTVTYTCDDGLHAVSEDPKWTKEAGVLNSTNDKWERNEPLNPVADDLDETCTEGPFSGIRIEMNQEVEVSHVLVKFEVQDNYWLGGSDEASEGTFVWVSDGRNITFSDWSDGGGQPNNRNNQDCLEIRKAFDFRWNDFTCTARNRYICQIT</sequence>
<dbReference type="EMBL" id="JACVVK020000397">
    <property type="protein sequence ID" value="KAK7475698.1"/>
    <property type="molecule type" value="Genomic_DNA"/>
</dbReference>
<evidence type="ECO:0008006" key="8">
    <source>
        <dbReference type="Google" id="ProtNLM"/>
    </source>
</evidence>
<accession>A0ABD0JLM3</accession>
<dbReference type="CDD" id="cd00037">
    <property type="entry name" value="CLECT"/>
    <property type="match status" value="1"/>
</dbReference>
<organism evidence="6 7">
    <name type="scientific">Batillaria attramentaria</name>
    <dbReference type="NCBI Taxonomy" id="370345"/>
    <lineage>
        <taxon>Eukaryota</taxon>
        <taxon>Metazoa</taxon>
        <taxon>Spiralia</taxon>
        <taxon>Lophotrochozoa</taxon>
        <taxon>Mollusca</taxon>
        <taxon>Gastropoda</taxon>
        <taxon>Caenogastropoda</taxon>
        <taxon>Sorbeoconcha</taxon>
        <taxon>Cerithioidea</taxon>
        <taxon>Batillariidae</taxon>
        <taxon>Batillaria</taxon>
    </lineage>
</organism>
<dbReference type="InterPro" id="IPR050111">
    <property type="entry name" value="C-type_lectin/snaclec_domain"/>
</dbReference>
<dbReference type="InterPro" id="IPR016186">
    <property type="entry name" value="C-type_lectin-like/link_sf"/>
</dbReference>
<dbReference type="InterPro" id="IPR000436">
    <property type="entry name" value="Sushi_SCR_CCP_dom"/>
</dbReference>
<dbReference type="PANTHER" id="PTHR22803">
    <property type="entry name" value="MANNOSE, PHOSPHOLIPASE, LECTIN RECEPTOR RELATED"/>
    <property type="match status" value="1"/>
</dbReference>
<dbReference type="SUPFAM" id="SSF56436">
    <property type="entry name" value="C-type lectin-like"/>
    <property type="match status" value="1"/>
</dbReference>